<gene>
    <name evidence="1" type="ORF">RRG08_055749</name>
</gene>
<organism evidence="1 2">
    <name type="scientific">Elysia crispata</name>
    <name type="common">lettuce slug</name>
    <dbReference type="NCBI Taxonomy" id="231223"/>
    <lineage>
        <taxon>Eukaryota</taxon>
        <taxon>Metazoa</taxon>
        <taxon>Spiralia</taxon>
        <taxon>Lophotrochozoa</taxon>
        <taxon>Mollusca</taxon>
        <taxon>Gastropoda</taxon>
        <taxon>Heterobranchia</taxon>
        <taxon>Euthyneura</taxon>
        <taxon>Panpulmonata</taxon>
        <taxon>Sacoglossa</taxon>
        <taxon>Placobranchoidea</taxon>
        <taxon>Plakobranchidae</taxon>
        <taxon>Elysia</taxon>
    </lineage>
</organism>
<comment type="caution">
    <text evidence="1">The sequence shown here is derived from an EMBL/GenBank/DDBJ whole genome shotgun (WGS) entry which is preliminary data.</text>
</comment>
<sequence length="92" mass="9922">MPSLGLSSFILNMASSKTEVFVAEVTSASPSRGCGISREYLTRADSAHGNIAISRAVSSLLERERLGCLILSEKSVAHSHEHPAAEWFISYV</sequence>
<accession>A0AAE1AAB7</accession>
<reference evidence="1" key="1">
    <citation type="journal article" date="2023" name="G3 (Bethesda)">
        <title>A reference genome for the long-term kleptoplast-retaining sea slug Elysia crispata morphotype clarki.</title>
        <authorList>
            <person name="Eastman K.E."/>
            <person name="Pendleton A.L."/>
            <person name="Shaikh M.A."/>
            <person name="Suttiyut T."/>
            <person name="Ogas R."/>
            <person name="Tomko P."/>
            <person name="Gavelis G."/>
            <person name="Widhalm J.R."/>
            <person name="Wisecaver J.H."/>
        </authorList>
    </citation>
    <scope>NUCLEOTIDE SEQUENCE</scope>
    <source>
        <strain evidence="1">ECLA1</strain>
    </source>
</reference>
<evidence type="ECO:0000313" key="2">
    <source>
        <dbReference type="Proteomes" id="UP001283361"/>
    </source>
</evidence>
<name>A0AAE1AAB7_9GAST</name>
<dbReference type="Proteomes" id="UP001283361">
    <property type="component" value="Unassembled WGS sequence"/>
</dbReference>
<dbReference type="AlphaFoldDB" id="A0AAE1AAB7"/>
<keyword evidence="2" id="KW-1185">Reference proteome</keyword>
<protein>
    <submittedName>
        <fullName evidence="1">Uncharacterized protein</fullName>
    </submittedName>
</protein>
<dbReference type="EMBL" id="JAWDGP010002298">
    <property type="protein sequence ID" value="KAK3784220.1"/>
    <property type="molecule type" value="Genomic_DNA"/>
</dbReference>
<evidence type="ECO:0000313" key="1">
    <source>
        <dbReference type="EMBL" id="KAK3784220.1"/>
    </source>
</evidence>
<proteinExistence type="predicted"/>